<dbReference type="InterPro" id="IPR013087">
    <property type="entry name" value="Znf_C2H2_type"/>
</dbReference>
<keyword evidence="3" id="KW-0677">Repeat</keyword>
<dbReference type="PANTHER" id="PTHR40626">
    <property type="entry name" value="MIP31509P"/>
    <property type="match status" value="1"/>
</dbReference>
<comment type="subcellular location">
    <subcellularLocation>
        <location evidence="1">Nucleus</location>
    </subcellularLocation>
</comment>
<evidence type="ECO:0000256" key="3">
    <source>
        <dbReference type="ARBA" id="ARBA00022737"/>
    </source>
</evidence>
<dbReference type="Gene3D" id="4.10.240.10">
    <property type="entry name" value="Zn(2)-C6 fungal-type DNA-binding domain"/>
    <property type="match status" value="1"/>
</dbReference>
<dbReference type="InterPro" id="IPR001138">
    <property type="entry name" value="Zn2Cys6_DnaBD"/>
</dbReference>
<dbReference type="PROSITE" id="PS50048">
    <property type="entry name" value="ZN2_CY6_FUNGAL_2"/>
    <property type="match status" value="1"/>
</dbReference>
<evidence type="ECO:0000313" key="12">
    <source>
        <dbReference type="Proteomes" id="UP001408356"/>
    </source>
</evidence>
<dbReference type="Gene3D" id="3.30.160.60">
    <property type="entry name" value="Classic Zinc Finger"/>
    <property type="match status" value="2"/>
</dbReference>
<dbReference type="EMBL" id="JARVKF010000404">
    <property type="protein sequence ID" value="KAK9416762.1"/>
    <property type="molecule type" value="Genomic_DNA"/>
</dbReference>
<dbReference type="PROSITE" id="PS00463">
    <property type="entry name" value="ZN2_CY6_FUNGAL_1"/>
    <property type="match status" value="1"/>
</dbReference>
<feature type="domain" description="Zn(2)-C6 fungal-type" evidence="9">
    <location>
        <begin position="142"/>
        <end position="171"/>
    </location>
</feature>
<organism evidence="11 12">
    <name type="scientific">Seiridium unicorne</name>
    <dbReference type="NCBI Taxonomy" id="138068"/>
    <lineage>
        <taxon>Eukaryota</taxon>
        <taxon>Fungi</taxon>
        <taxon>Dikarya</taxon>
        <taxon>Ascomycota</taxon>
        <taxon>Pezizomycotina</taxon>
        <taxon>Sordariomycetes</taxon>
        <taxon>Xylariomycetidae</taxon>
        <taxon>Amphisphaeriales</taxon>
        <taxon>Sporocadaceae</taxon>
        <taxon>Seiridium</taxon>
    </lineage>
</organism>
<dbReference type="Pfam" id="PF00172">
    <property type="entry name" value="Zn_clus"/>
    <property type="match status" value="1"/>
</dbReference>
<dbReference type="Pfam" id="PF04082">
    <property type="entry name" value="Fungal_trans"/>
    <property type="match status" value="1"/>
</dbReference>
<evidence type="ECO:0000256" key="2">
    <source>
        <dbReference type="ARBA" id="ARBA00022723"/>
    </source>
</evidence>
<dbReference type="PANTHER" id="PTHR40626:SF11">
    <property type="entry name" value="ZINC FINGER PROTEIN YPR022C"/>
    <property type="match status" value="1"/>
</dbReference>
<keyword evidence="2" id="KW-0479">Metal-binding</keyword>
<evidence type="ECO:0000256" key="1">
    <source>
        <dbReference type="ARBA" id="ARBA00004123"/>
    </source>
</evidence>
<feature type="domain" description="C2H2-type" evidence="10">
    <location>
        <begin position="84"/>
        <end position="110"/>
    </location>
</feature>
<proteinExistence type="predicted"/>
<dbReference type="SUPFAM" id="SSF57667">
    <property type="entry name" value="beta-beta-alpha zinc fingers"/>
    <property type="match status" value="1"/>
</dbReference>
<evidence type="ECO:0000256" key="5">
    <source>
        <dbReference type="ARBA" id="ARBA00022833"/>
    </source>
</evidence>
<dbReference type="InterPro" id="IPR036864">
    <property type="entry name" value="Zn2-C6_fun-type_DNA-bd_sf"/>
</dbReference>
<gene>
    <name evidence="11" type="ORF">SUNI508_09460</name>
</gene>
<keyword evidence="12" id="KW-1185">Reference proteome</keyword>
<feature type="domain" description="C2H2-type" evidence="10">
    <location>
        <begin position="110"/>
        <end position="137"/>
    </location>
</feature>
<evidence type="ECO:0000313" key="11">
    <source>
        <dbReference type="EMBL" id="KAK9416762.1"/>
    </source>
</evidence>
<evidence type="ECO:0000256" key="6">
    <source>
        <dbReference type="ARBA" id="ARBA00023242"/>
    </source>
</evidence>
<dbReference type="PROSITE" id="PS00028">
    <property type="entry name" value="ZINC_FINGER_C2H2_1"/>
    <property type="match status" value="1"/>
</dbReference>
<dbReference type="InterPro" id="IPR036236">
    <property type="entry name" value="Znf_C2H2_sf"/>
</dbReference>
<dbReference type="PROSITE" id="PS50157">
    <property type="entry name" value="ZINC_FINGER_C2H2_2"/>
    <property type="match status" value="2"/>
</dbReference>
<evidence type="ECO:0000259" key="9">
    <source>
        <dbReference type="PROSITE" id="PS50048"/>
    </source>
</evidence>
<dbReference type="InterPro" id="IPR051059">
    <property type="entry name" value="VerF-like"/>
</dbReference>
<accession>A0ABR2UQ53</accession>
<dbReference type="CDD" id="cd00067">
    <property type="entry name" value="GAL4"/>
    <property type="match status" value="1"/>
</dbReference>
<name>A0ABR2UQ53_9PEZI</name>
<reference evidence="11 12" key="1">
    <citation type="journal article" date="2024" name="J. Plant Pathol.">
        <title>Sequence and assembly of the genome of Seiridium unicorne, isolate CBS 538.82, causal agent of cypress canker disease.</title>
        <authorList>
            <person name="Scali E."/>
            <person name="Rocca G.D."/>
            <person name="Danti R."/>
            <person name="Garbelotto M."/>
            <person name="Barberini S."/>
            <person name="Baroncelli R."/>
            <person name="Emiliani G."/>
        </authorList>
    </citation>
    <scope>NUCLEOTIDE SEQUENCE [LARGE SCALE GENOMIC DNA]</scope>
    <source>
        <strain evidence="11 12">BM-138-508</strain>
    </source>
</reference>
<dbReference type="Proteomes" id="UP001408356">
    <property type="component" value="Unassembled WGS sequence"/>
</dbReference>
<dbReference type="SMART" id="SM00355">
    <property type="entry name" value="ZnF_C2H2"/>
    <property type="match status" value="2"/>
</dbReference>
<evidence type="ECO:0000259" key="10">
    <source>
        <dbReference type="PROSITE" id="PS50157"/>
    </source>
</evidence>
<evidence type="ECO:0000256" key="4">
    <source>
        <dbReference type="ARBA" id="ARBA00022771"/>
    </source>
</evidence>
<evidence type="ECO:0000256" key="8">
    <source>
        <dbReference type="SAM" id="MobiDB-lite"/>
    </source>
</evidence>
<dbReference type="SUPFAM" id="SSF57701">
    <property type="entry name" value="Zn2/Cys6 DNA-binding domain"/>
    <property type="match status" value="1"/>
</dbReference>
<keyword evidence="5" id="KW-0862">Zinc</keyword>
<dbReference type="SMART" id="SM00066">
    <property type="entry name" value="GAL4"/>
    <property type="match status" value="1"/>
</dbReference>
<dbReference type="InterPro" id="IPR007219">
    <property type="entry name" value="XnlR_reg_dom"/>
</dbReference>
<dbReference type="CDD" id="cd12148">
    <property type="entry name" value="fungal_TF_MHR"/>
    <property type="match status" value="1"/>
</dbReference>
<evidence type="ECO:0000256" key="7">
    <source>
        <dbReference type="PROSITE-ProRule" id="PRU00042"/>
    </source>
</evidence>
<keyword evidence="4 7" id="KW-0863">Zinc-finger</keyword>
<feature type="region of interest" description="Disordered" evidence="8">
    <location>
        <begin position="173"/>
        <end position="211"/>
    </location>
</feature>
<comment type="caution">
    <text evidence="11">The sequence shown here is derived from an EMBL/GenBank/DDBJ whole genome shotgun (WGS) entry which is preliminary data.</text>
</comment>
<feature type="compositionally biased region" description="Polar residues" evidence="8">
    <location>
        <begin position="180"/>
        <end position="211"/>
    </location>
</feature>
<protein>
    <submittedName>
        <fullName evidence="11">C2H2-type domain-containing protein</fullName>
    </submittedName>
</protein>
<sequence length="758" mass="83619">MPTLALVAHPSSGLEISQIGRSQMAHIPLAAGCDLSCTLAHMLQRDALGNPISPSTILPVDRSTAAMSLQGSADKGELDPIPRHVCHCGKSFIRKEHLTRHQATHNEPAYICDKCQRQFSRKDLLRRHVLLHGARNPRSAASCDACRANKTKCSGGPSCSLCTRRGTNCTFDGASRRLPRSSTQDGSQTVQISSSQDGETESGSGATSAPNDVTAEALRTSGTMALSAHLEFFRNLAIAPTERTPGEDFQPTGVGMEAIYETLIAGYSSLSEVLQKSPNLRAWVKESSAAYLRTFHTRWPVLHAMSLDIENDPLPLTATICMIGTWIQSPTISVDRFYALRVHEFLLQRFLQVMVDTESMSREKEWPVDFLRAVVLTLVFSFYRTGEAVLSKTMLLRSLFVTYIKQLGLFSSTALMAHQQKHHPGTYPLWVMQTRERYTKVAATVFQLDAYLALAYGQSPMLHRQEVDVELNATFGLWNAVGIDVCLKRLADEPAGRRTSTVSEMTKSPDSFKGSPLLIEDVQLGLCGLLQVVWVLAEFFPSKSLGYVNTAFQRLLLNDKLDSWKTELDRISASVNLDNIATGAAKYLLLAYRGGNDSAIASLERITTLVQDSTVLYYLLKLYTCCGLQLTTKAGLHEQAETITAQSRTLTTSEREALLYALEMLKTTEGFDPSASCLNPLIRHALMAGANLTKELITEQICECHMEEGQTATTSDRQGQNNTDGPVVFDGVPVCVCNLDIWTVRFEKALKIQNTMME</sequence>
<keyword evidence="6" id="KW-0539">Nucleus</keyword>